<evidence type="ECO:0000313" key="2">
    <source>
        <dbReference type="Proteomes" id="UP000198379"/>
    </source>
</evidence>
<reference evidence="1 2" key="1">
    <citation type="submission" date="2017-06" db="EMBL/GenBank/DDBJ databases">
        <authorList>
            <person name="Kim H.J."/>
            <person name="Triplett B.A."/>
        </authorList>
    </citation>
    <scope>NUCLEOTIDE SEQUENCE [LARGE SCALE GENOMIC DNA]</scope>
    <source>
        <strain evidence="1 2">DSM 25597</strain>
    </source>
</reference>
<sequence>MFIPAIIREQLSVLFEILKRDKENEIHVWYYFIQRNEVPFLDSHELDIWMTNNKVESAIAFKMILCLSRDIIRLYEDIYFDRDNNMRKPDDEVIRVYNLREKKPMVLVCDSRTEMHDRGMKDIVFNGKFYTFYAMRIIATKICQNIQSVVISHMPNLAYLIQLDFEDYDFKIPSPKNEEINYIYNGKKIPAKYYALYHWILIALGQEIPFVPNENDQYRRSEIEDIAKTKYSGIGSQSFYRSFIELDITRENEIAINFGKDYKKIISHISNNNAKVIQKLKKLPN</sequence>
<gene>
    <name evidence="1" type="ORF">SAMN06265376_106185</name>
</gene>
<keyword evidence="2" id="KW-1185">Reference proteome</keyword>
<name>A0A239BHJ5_9FLAO</name>
<dbReference type="OrthoDB" id="1496219at2"/>
<dbReference type="EMBL" id="FZNY01000006">
    <property type="protein sequence ID" value="SNS07430.1"/>
    <property type="molecule type" value="Genomic_DNA"/>
</dbReference>
<organism evidence="1 2">
    <name type="scientific">Dokdonia pacifica</name>
    <dbReference type="NCBI Taxonomy" id="1627892"/>
    <lineage>
        <taxon>Bacteria</taxon>
        <taxon>Pseudomonadati</taxon>
        <taxon>Bacteroidota</taxon>
        <taxon>Flavobacteriia</taxon>
        <taxon>Flavobacteriales</taxon>
        <taxon>Flavobacteriaceae</taxon>
        <taxon>Dokdonia</taxon>
    </lineage>
</organism>
<dbReference type="AlphaFoldDB" id="A0A239BHJ5"/>
<protein>
    <submittedName>
        <fullName evidence="1">Uncharacterized protein</fullName>
    </submittedName>
</protein>
<dbReference type="Proteomes" id="UP000198379">
    <property type="component" value="Unassembled WGS sequence"/>
</dbReference>
<proteinExistence type="predicted"/>
<evidence type="ECO:0000313" key="1">
    <source>
        <dbReference type="EMBL" id="SNS07430.1"/>
    </source>
</evidence>
<accession>A0A239BHJ5</accession>
<dbReference type="RefSeq" id="WP_089372798.1">
    <property type="nucleotide sequence ID" value="NZ_BMEP01000005.1"/>
</dbReference>